<accession>A0ABQ6HFV8</accession>
<gene>
    <name evidence="1" type="ORF">tloyanaT_32460</name>
</gene>
<name>A0ABQ6HFV8_9GAMM</name>
<comment type="caution">
    <text evidence="1">The sequence shown here is derived from an EMBL/GenBank/DDBJ whole genome shotgun (WGS) entry which is preliminary data.</text>
</comment>
<evidence type="ECO:0000313" key="2">
    <source>
        <dbReference type="Proteomes" id="UP001157134"/>
    </source>
</evidence>
<proteinExistence type="predicted"/>
<evidence type="ECO:0000313" key="1">
    <source>
        <dbReference type="EMBL" id="GLX86993.1"/>
    </source>
</evidence>
<dbReference type="Proteomes" id="UP001157134">
    <property type="component" value="Unassembled WGS sequence"/>
</dbReference>
<dbReference type="EMBL" id="BSSV01000008">
    <property type="protein sequence ID" value="GLX86993.1"/>
    <property type="molecule type" value="Genomic_DNA"/>
</dbReference>
<protein>
    <submittedName>
        <fullName evidence="1">Uncharacterized protein</fullName>
    </submittedName>
</protein>
<keyword evidence="2" id="KW-1185">Reference proteome</keyword>
<organism evidence="1 2">
    <name type="scientific">Thalassotalea loyana</name>
    <dbReference type="NCBI Taxonomy" id="280483"/>
    <lineage>
        <taxon>Bacteria</taxon>
        <taxon>Pseudomonadati</taxon>
        <taxon>Pseudomonadota</taxon>
        <taxon>Gammaproteobacteria</taxon>
        <taxon>Alteromonadales</taxon>
        <taxon>Colwelliaceae</taxon>
        <taxon>Thalassotalea</taxon>
    </lineage>
</organism>
<reference evidence="1 2" key="1">
    <citation type="submission" date="2023-03" db="EMBL/GenBank/DDBJ databases">
        <title>Thalassotalea loyana LMG 22536T draft genome sequence.</title>
        <authorList>
            <person name="Sawabe T."/>
        </authorList>
    </citation>
    <scope>NUCLEOTIDE SEQUENCE [LARGE SCALE GENOMIC DNA]</scope>
    <source>
        <strain evidence="1 2">LMG 22536</strain>
    </source>
</reference>
<sequence length="44" mass="5309">MAHGDLNYEKFFVSTVVNKIRLDTSYLREYFVRNKHRLGFCKVI</sequence>